<evidence type="ECO:0000313" key="2">
    <source>
        <dbReference type="Proteomes" id="UP000267027"/>
    </source>
</evidence>
<dbReference type="GO" id="GO:0030553">
    <property type="term" value="F:cGMP binding"/>
    <property type="evidence" value="ECO:0007669"/>
    <property type="project" value="TreeGrafter"/>
</dbReference>
<protein>
    <submittedName>
        <fullName evidence="3">Cyclic nucleotide-binding domain-containing protein</fullName>
    </submittedName>
</protein>
<dbReference type="GO" id="GO:0005222">
    <property type="term" value="F:intracellularly cAMP-activated cation channel activity"/>
    <property type="evidence" value="ECO:0007669"/>
    <property type="project" value="TreeGrafter"/>
</dbReference>
<gene>
    <name evidence="1" type="ORF">ACOC_LOCUS8129</name>
</gene>
<sequence>MPEKITNVHLPKCSHFEHACYNQQIFLDEKRETHLLDLWQYWQNRTIKIEFSPFTKSYVLSMYWSALTITTLGEQPSPNETFQSVFEILDTVIGMLLFAGIVGSVADLVATANRVKTDWQQRMDRLKQFMMYRDIHSEFQQRVLKYCEYEMSKMENMSELEMRDYLPPKLYIQVNRYAQWTVLAKSPLFKSCEVSFLKDVVAYLKPRDFGPGEVVCARGELNRVSLLIFHKNR</sequence>
<dbReference type="OMA" id="SHFEHAC"/>
<dbReference type="Proteomes" id="UP000267027">
    <property type="component" value="Unassembled WGS sequence"/>
</dbReference>
<evidence type="ECO:0000313" key="1">
    <source>
        <dbReference type="EMBL" id="VDM59714.1"/>
    </source>
</evidence>
<dbReference type="InterPro" id="IPR050866">
    <property type="entry name" value="CNG_cation_channel"/>
</dbReference>
<evidence type="ECO:0000313" key="3">
    <source>
        <dbReference type="WBParaSite" id="ACOC_0000812801-mRNA-1"/>
    </source>
</evidence>
<dbReference type="WBParaSite" id="ACOC_0000812801-mRNA-1">
    <property type="protein sequence ID" value="ACOC_0000812801-mRNA-1"/>
    <property type="gene ID" value="ACOC_0000812801"/>
</dbReference>
<dbReference type="OrthoDB" id="421226at2759"/>
<dbReference type="GO" id="GO:0005886">
    <property type="term" value="C:plasma membrane"/>
    <property type="evidence" value="ECO:0007669"/>
    <property type="project" value="TreeGrafter"/>
</dbReference>
<dbReference type="PANTHER" id="PTHR45638:SF14">
    <property type="entry name" value="CYCLIC NUCLEOTIDE-BINDING DOMAIN-CONTAINING PROTEIN"/>
    <property type="match status" value="1"/>
</dbReference>
<dbReference type="InterPro" id="IPR014710">
    <property type="entry name" value="RmlC-like_jellyroll"/>
</dbReference>
<dbReference type="Gene3D" id="1.10.287.70">
    <property type="match status" value="1"/>
</dbReference>
<dbReference type="GO" id="GO:0017071">
    <property type="term" value="C:intracellular cyclic nucleotide activated cation channel complex"/>
    <property type="evidence" value="ECO:0007669"/>
    <property type="project" value="TreeGrafter"/>
</dbReference>
<name>A0A0R3PRJ0_ANGCS</name>
<dbReference type="SUPFAM" id="SSF81324">
    <property type="entry name" value="Voltage-gated potassium channels"/>
    <property type="match status" value="1"/>
</dbReference>
<accession>A0A0R3PRJ0</accession>
<dbReference type="SUPFAM" id="SSF51206">
    <property type="entry name" value="cAMP-binding domain-like"/>
    <property type="match status" value="1"/>
</dbReference>
<dbReference type="EMBL" id="UYYA01004119">
    <property type="protein sequence ID" value="VDM59714.1"/>
    <property type="molecule type" value="Genomic_DNA"/>
</dbReference>
<dbReference type="PANTHER" id="PTHR45638">
    <property type="entry name" value="CYCLIC NUCLEOTIDE-GATED CATION CHANNEL SUBUNIT A"/>
    <property type="match status" value="1"/>
</dbReference>
<keyword evidence="2" id="KW-1185">Reference proteome</keyword>
<dbReference type="Gene3D" id="2.60.120.10">
    <property type="entry name" value="Jelly Rolls"/>
    <property type="match status" value="1"/>
</dbReference>
<dbReference type="InterPro" id="IPR018490">
    <property type="entry name" value="cNMP-bd_dom_sf"/>
</dbReference>
<proteinExistence type="predicted"/>
<reference evidence="3" key="1">
    <citation type="submission" date="2017-02" db="UniProtKB">
        <authorList>
            <consortium name="WormBaseParasite"/>
        </authorList>
    </citation>
    <scope>IDENTIFICATION</scope>
</reference>
<dbReference type="Gene3D" id="1.10.287.630">
    <property type="entry name" value="Helix hairpin bin"/>
    <property type="match status" value="1"/>
</dbReference>
<dbReference type="GO" id="GO:0005223">
    <property type="term" value="F:intracellularly cGMP-activated cation channel activity"/>
    <property type="evidence" value="ECO:0007669"/>
    <property type="project" value="TreeGrafter"/>
</dbReference>
<dbReference type="AlphaFoldDB" id="A0A0R3PRJ0"/>
<reference evidence="1 2" key="2">
    <citation type="submission" date="2018-11" db="EMBL/GenBank/DDBJ databases">
        <authorList>
            <consortium name="Pathogen Informatics"/>
        </authorList>
    </citation>
    <scope>NUCLEOTIDE SEQUENCE [LARGE SCALE GENOMIC DNA]</scope>
    <source>
        <strain evidence="1 2">Costa Rica</strain>
    </source>
</reference>
<organism evidence="3">
    <name type="scientific">Angiostrongylus costaricensis</name>
    <name type="common">Nematode worm</name>
    <dbReference type="NCBI Taxonomy" id="334426"/>
    <lineage>
        <taxon>Eukaryota</taxon>
        <taxon>Metazoa</taxon>
        <taxon>Ecdysozoa</taxon>
        <taxon>Nematoda</taxon>
        <taxon>Chromadorea</taxon>
        <taxon>Rhabditida</taxon>
        <taxon>Rhabditina</taxon>
        <taxon>Rhabditomorpha</taxon>
        <taxon>Strongyloidea</taxon>
        <taxon>Metastrongylidae</taxon>
        <taxon>Angiostrongylus</taxon>
    </lineage>
</organism>
<dbReference type="GO" id="GO:0044877">
    <property type="term" value="F:protein-containing complex binding"/>
    <property type="evidence" value="ECO:0007669"/>
    <property type="project" value="TreeGrafter"/>
</dbReference>